<reference evidence="2 3" key="1">
    <citation type="submission" date="2016-01" db="EMBL/GenBank/DDBJ databases">
        <title>High potential of lignocellulose degradation of a new Verrucomicrobia species.</title>
        <authorList>
            <person name="Wang Y."/>
            <person name="Shi Y."/>
            <person name="Qiu Z."/>
            <person name="Liu S."/>
            <person name="Yang H."/>
        </authorList>
    </citation>
    <scope>NUCLEOTIDE SEQUENCE [LARGE SCALE GENOMIC DNA]</scope>
    <source>
        <strain evidence="2 3">TSB47</strain>
    </source>
</reference>
<dbReference type="STRING" id="1184151.AW736_26315"/>
<dbReference type="AlphaFoldDB" id="A0A178IQW7"/>
<sequence length="216" mass="23643">MPSTAATPIVLFGAKKGGVGKTTSCIATAMAYAMAGLRVGFRDCDSQNSLANAMHQSAFAGMNVVTALEGTDDSYDIILADSPPHLNEPLFLDEFDRCSLFVLVTGTGTLDLQPAAETLTKLRARRPDVPVRILINQFDGRRRLDRLVEEALHAVGLDTVPLIQPFMSKSEVYRHLVYGGWHVAAREVRDRETIERIQKETADVATAIYQALQSHS</sequence>
<evidence type="ECO:0000259" key="1">
    <source>
        <dbReference type="Pfam" id="PF01656"/>
    </source>
</evidence>
<gene>
    <name evidence="2" type="ORF">AW736_26315</name>
</gene>
<dbReference type="SUPFAM" id="SSF52540">
    <property type="entry name" value="P-loop containing nucleoside triphosphate hydrolases"/>
    <property type="match status" value="1"/>
</dbReference>
<evidence type="ECO:0000313" key="3">
    <source>
        <dbReference type="Proteomes" id="UP000078486"/>
    </source>
</evidence>
<name>A0A178IQW7_9BACT</name>
<protein>
    <recommendedName>
        <fullName evidence="1">CobQ/CobB/MinD/ParA nucleotide binding domain-containing protein</fullName>
    </recommendedName>
</protein>
<dbReference type="EMBL" id="LRRQ01000003">
    <property type="protein sequence ID" value="OAM91897.1"/>
    <property type="molecule type" value="Genomic_DNA"/>
</dbReference>
<dbReference type="InterPro" id="IPR027417">
    <property type="entry name" value="P-loop_NTPase"/>
</dbReference>
<dbReference type="Proteomes" id="UP000078486">
    <property type="component" value="Unassembled WGS sequence"/>
</dbReference>
<dbReference type="Gene3D" id="3.40.50.300">
    <property type="entry name" value="P-loop containing nucleotide triphosphate hydrolases"/>
    <property type="match status" value="1"/>
</dbReference>
<proteinExistence type="predicted"/>
<dbReference type="CDD" id="cd02042">
    <property type="entry name" value="ParAB_family"/>
    <property type="match status" value="1"/>
</dbReference>
<dbReference type="RefSeq" id="WP_068773263.1">
    <property type="nucleotide sequence ID" value="NZ_KV441849.1"/>
</dbReference>
<comment type="caution">
    <text evidence="2">The sequence shown here is derived from an EMBL/GenBank/DDBJ whole genome shotgun (WGS) entry which is preliminary data.</text>
</comment>
<keyword evidence="3" id="KW-1185">Reference proteome</keyword>
<evidence type="ECO:0000313" key="2">
    <source>
        <dbReference type="EMBL" id="OAM91897.1"/>
    </source>
</evidence>
<dbReference type="InterPro" id="IPR002586">
    <property type="entry name" value="CobQ/CobB/MinD/ParA_Nub-bd_dom"/>
</dbReference>
<dbReference type="PANTHER" id="PTHR13696:SF99">
    <property type="entry name" value="COBYRINIC ACID AC-DIAMIDE SYNTHASE"/>
    <property type="match status" value="1"/>
</dbReference>
<dbReference type="Pfam" id="PF01656">
    <property type="entry name" value="CbiA"/>
    <property type="match status" value="1"/>
</dbReference>
<organism evidence="2 3">
    <name type="scientific">Termitidicoccus mucosus</name>
    <dbReference type="NCBI Taxonomy" id="1184151"/>
    <lineage>
        <taxon>Bacteria</taxon>
        <taxon>Pseudomonadati</taxon>
        <taxon>Verrucomicrobiota</taxon>
        <taxon>Opitutia</taxon>
        <taxon>Opitutales</taxon>
        <taxon>Opitutaceae</taxon>
        <taxon>Termitidicoccus</taxon>
    </lineage>
</organism>
<dbReference type="PANTHER" id="PTHR13696">
    <property type="entry name" value="P-LOOP CONTAINING NUCLEOSIDE TRIPHOSPHATE HYDROLASE"/>
    <property type="match status" value="1"/>
</dbReference>
<dbReference type="InterPro" id="IPR050678">
    <property type="entry name" value="DNA_Partitioning_ATPase"/>
</dbReference>
<accession>A0A178IQW7</accession>
<feature type="domain" description="CobQ/CobB/MinD/ParA nucleotide binding" evidence="1">
    <location>
        <begin position="14"/>
        <end position="167"/>
    </location>
</feature>